<feature type="compositionally biased region" description="Low complexity" evidence="1">
    <location>
        <begin position="63"/>
        <end position="79"/>
    </location>
</feature>
<sequence length="119" mass="12576">MPVRHSPVERQTGSQARAQAVLTPTARAHLDGTPAVPQLRSHLDRGPNVEGPAPSTKEGRGPRGSSSFSGVVGHFSEFSRTTFKVPGEDGEEEEENSVEVEESFGTQCVPAPVGEPQGT</sequence>
<accession>A0A9Q3JE47</accession>
<dbReference type="EMBL" id="AVOT02069185">
    <property type="protein sequence ID" value="MBW0560169.1"/>
    <property type="molecule type" value="Genomic_DNA"/>
</dbReference>
<feature type="region of interest" description="Disordered" evidence="1">
    <location>
        <begin position="26"/>
        <end position="119"/>
    </location>
</feature>
<organism evidence="2 3">
    <name type="scientific">Austropuccinia psidii MF-1</name>
    <dbReference type="NCBI Taxonomy" id="1389203"/>
    <lineage>
        <taxon>Eukaryota</taxon>
        <taxon>Fungi</taxon>
        <taxon>Dikarya</taxon>
        <taxon>Basidiomycota</taxon>
        <taxon>Pucciniomycotina</taxon>
        <taxon>Pucciniomycetes</taxon>
        <taxon>Pucciniales</taxon>
        <taxon>Sphaerophragmiaceae</taxon>
        <taxon>Austropuccinia</taxon>
    </lineage>
</organism>
<gene>
    <name evidence="2" type="ORF">O181_099884</name>
</gene>
<dbReference type="Proteomes" id="UP000765509">
    <property type="component" value="Unassembled WGS sequence"/>
</dbReference>
<reference evidence="2" key="1">
    <citation type="submission" date="2021-03" db="EMBL/GenBank/DDBJ databases">
        <title>Draft genome sequence of rust myrtle Austropuccinia psidii MF-1, a brazilian biotype.</title>
        <authorList>
            <person name="Quecine M.C."/>
            <person name="Pachon D.M.R."/>
            <person name="Bonatelli M.L."/>
            <person name="Correr F.H."/>
            <person name="Franceschini L.M."/>
            <person name="Leite T.F."/>
            <person name="Margarido G.R.A."/>
            <person name="Almeida C.A."/>
            <person name="Ferrarezi J.A."/>
            <person name="Labate C.A."/>
        </authorList>
    </citation>
    <scope>NUCLEOTIDE SEQUENCE</scope>
    <source>
        <strain evidence="2">MF-1</strain>
    </source>
</reference>
<name>A0A9Q3JE47_9BASI</name>
<evidence type="ECO:0000313" key="2">
    <source>
        <dbReference type="EMBL" id="MBW0560169.1"/>
    </source>
</evidence>
<protein>
    <submittedName>
        <fullName evidence="2">Uncharacterized protein</fullName>
    </submittedName>
</protein>
<feature type="compositionally biased region" description="Acidic residues" evidence="1">
    <location>
        <begin position="88"/>
        <end position="102"/>
    </location>
</feature>
<keyword evidence="3" id="KW-1185">Reference proteome</keyword>
<comment type="caution">
    <text evidence="2">The sequence shown here is derived from an EMBL/GenBank/DDBJ whole genome shotgun (WGS) entry which is preliminary data.</text>
</comment>
<evidence type="ECO:0000256" key="1">
    <source>
        <dbReference type="SAM" id="MobiDB-lite"/>
    </source>
</evidence>
<evidence type="ECO:0000313" key="3">
    <source>
        <dbReference type="Proteomes" id="UP000765509"/>
    </source>
</evidence>
<feature type="region of interest" description="Disordered" evidence="1">
    <location>
        <begin position="1"/>
        <end position="20"/>
    </location>
</feature>
<proteinExistence type="predicted"/>
<dbReference type="AlphaFoldDB" id="A0A9Q3JE47"/>